<name>A0AAF0K1Y5_9CAUD</name>
<evidence type="ECO:0000313" key="2">
    <source>
        <dbReference type="Proteomes" id="UP001243276"/>
    </source>
</evidence>
<proteinExistence type="predicted"/>
<accession>A0AAF0K1Y5</accession>
<dbReference type="KEGG" id="vg:80560629"/>
<protein>
    <submittedName>
        <fullName evidence="1">Uncharacterized protein</fullName>
    </submittedName>
</protein>
<gene>
    <name evidence="1" type="primary">76</name>
</gene>
<dbReference type="GeneID" id="80560629"/>
<keyword evidence="2" id="KW-1185">Reference proteome</keyword>
<organism evidence="1 2">
    <name type="scientific">Gordonia phage Commandaria</name>
    <dbReference type="NCBI Taxonomy" id="3038364"/>
    <lineage>
        <taxon>Viruses</taxon>
        <taxon>Duplodnaviria</taxon>
        <taxon>Heunggongvirae</taxon>
        <taxon>Uroviricota</taxon>
        <taxon>Caudoviricetes</taxon>
        <taxon>Zierdtviridae</taxon>
        <taxon>Emilbogenvirinae</taxon>
        <taxon>Commandariavirus</taxon>
        <taxon>Commandariavirus commandaria</taxon>
    </lineage>
</organism>
<reference evidence="1" key="1">
    <citation type="submission" date="2023-03" db="EMBL/GenBank/DDBJ databases">
        <authorList>
            <person name="Adamson A.J."/>
            <person name="Baker B.A."/>
            <person name="Galadyk N."/>
            <person name="Joshi D.H."/>
            <person name="Kistler H.E."/>
            <person name="Roberts S.M."/>
            <person name="Saint K.A."/>
            <person name="Sunnen C.N."/>
            <person name="Garlena R.A."/>
            <person name="Russell D.A."/>
            <person name="Pope W.H."/>
            <person name="Jacobs-Sera D."/>
            <person name="Hatfull G.F."/>
        </authorList>
    </citation>
    <scope>NUCLEOTIDE SEQUENCE</scope>
</reference>
<evidence type="ECO:0000313" key="1">
    <source>
        <dbReference type="EMBL" id="WGH20859.1"/>
    </source>
</evidence>
<dbReference type="Proteomes" id="UP001243276">
    <property type="component" value="Segment"/>
</dbReference>
<dbReference type="EMBL" id="OQ709208">
    <property type="protein sequence ID" value="WGH20859.1"/>
    <property type="molecule type" value="Genomic_DNA"/>
</dbReference>
<sequence length="154" mass="17138">MATKTKKADRDRMADELNFMDGRKNGETIELAPANFSEDGWIARREPSGSLCAAVQIYACEIMARDIGRYIRFPVRFGDDKMSAKIVLAELRQISIDGAEVHLNVGAGAAEEYSFNHYDLIGIYGREMTLNDILDTGDRLLDDQNNGTGSTVER</sequence>
<dbReference type="RefSeq" id="YP_010842866.1">
    <property type="nucleotide sequence ID" value="NC_079146.1"/>
</dbReference>